<keyword evidence="2" id="KW-1185">Reference proteome</keyword>
<name>A0ABT2Z8U5_9RHOB</name>
<evidence type="ECO:0000313" key="1">
    <source>
        <dbReference type="EMBL" id="MCV2867497.1"/>
    </source>
</evidence>
<comment type="caution">
    <text evidence="1">The sequence shown here is derived from an EMBL/GenBank/DDBJ whole genome shotgun (WGS) entry which is preliminary data.</text>
</comment>
<dbReference type="RefSeq" id="WP_263733144.1">
    <property type="nucleotide sequence ID" value="NZ_JAOWKY010000001.1"/>
</dbReference>
<dbReference type="Proteomes" id="UP001652542">
    <property type="component" value="Unassembled WGS sequence"/>
</dbReference>
<accession>A0ABT2Z8U5</accession>
<evidence type="ECO:0000313" key="2">
    <source>
        <dbReference type="Proteomes" id="UP001652542"/>
    </source>
</evidence>
<gene>
    <name evidence="1" type="ORF">OEW28_02515</name>
</gene>
<reference evidence="1 2" key="1">
    <citation type="submission" date="2022-10" db="EMBL/GenBank/DDBJ databases">
        <title>Defluviimonas sp. nov., isolated from ocean surface water.</title>
        <authorList>
            <person name="He W."/>
            <person name="Wang L."/>
            <person name="Zhang D.-F."/>
        </authorList>
    </citation>
    <scope>NUCLEOTIDE SEQUENCE [LARGE SCALE GENOMIC DNA]</scope>
    <source>
        <strain evidence="1 2">WL0002</strain>
    </source>
</reference>
<protein>
    <submittedName>
        <fullName evidence="1">DUF1127 domain-containing protein</fullName>
    </submittedName>
</protein>
<organism evidence="1 2">
    <name type="scientific">Albidovulum marisflavi</name>
    <dbReference type="NCBI Taxonomy" id="2984159"/>
    <lineage>
        <taxon>Bacteria</taxon>
        <taxon>Pseudomonadati</taxon>
        <taxon>Pseudomonadota</taxon>
        <taxon>Alphaproteobacteria</taxon>
        <taxon>Rhodobacterales</taxon>
        <taxon>Paracoccaceae</taxon>
        <taxon>Albidovulum</taxon>
    </lineage>
</organism>
<dbReference type="EMBL" id="JAOWKY010000001">
    <property type="protein sequence ID" value="MCV2867497.1"/>
    <property type="molecule type" value="Genomic_DNA"/>
</dbReference>
<sequence length="76" mass="8530">MERTAGLAATHRPSNLLRTIAAPFRAIGLFLVAMAEAGPRMEAIRRVNAMTDEQLAAKGLTREGEVRRIFRDRFYV</sequence>
<proteinExistence type="predicted"/>